<keyword evidence="3" id="KW-1185">Reference proteome</keyword>
<proteinExistence type="predicted"/>
<reference evidence="2" key="1">
    <citation type="submission" date="2020-01" db="EMBL/GenBank/DDBJ databases">
        <authorList>
            <person name="Mishra B."/>
        </authorList>
    </citation>
    <scope>NUCLEOTIDE SEQUENCE [LARGE SCALE GENOMIC DNA]</scope>
</reference>
<dbReference type="EMBL" id="CACVBM020001358">
    <property type="protein sequence ID" value="CAA7046865.1"/>
    <property type="molecule type" value="Genomic_DNA"/>
</dbReference>
<sequence>MSCREAATVNEIGDGIRRFYSRQSYWSAQNAVRDKISESHRRFFRSMTTTQLFCAVGSAGEDGVTVDCAGEGVGETGSEGDGKTGSEDADTKDDSDCSMDGPEDRVGPISGFKRTCGCSKVTGPGPTDLLLDGKKRSSSRNGLG</sequence>
<evidence type="ECO:0000313" key="2">
    <source>
        <dbReference type="EMBL" id="CAA7046865.1"/>
    </source>
</evidence>
<dbReference type="AlphaFoldDB" id="A0A6D2KGN6"/>
<organism evidence="2 3">
    <name type="scientific">Microthlaspi erraticum</name>
    <dbReference type="NCBI Taxonomy" id="1685480"/>
    <lineage>
        <taxon>Eukaryota</taxon>
        <taxon>Viridiplantae</taxon>
        <taxon>Streptophyta</taxon>
        <taxon>Embryophyta</taxon>
        <taxon>Tracheophyta</taxon>
        <taxon>Spermatophyta</taxon>
        <taxon>Magnoliopsida</taxon>
        <taxon>eudicotyledons</taxon>
        <taxon>Gunneridae</taxon>
        <taxon>Pentapetalae</taxon>
        <taxon>rosids</taxon>
        <taxon>malvids</taxon>
        <taxon>Brassicales</taxon>
        <taxon>Brassicaceae</taxon>
        <taxon>Coluteocarpeae</taxon>
        <taxon>Microthlaspi</taxon>
    </lineage>
</organism>
<name>A0A6D2KGN6_9BRAS</name>
<feature type="region of interest" description="Disordered" evidence="1">
    <location>
        <begin position="67"/>
        <end position="144"/>
    </location>
</feature>
<accession>A0A6D2KGN6</accession>
<evidence type="ECO:0000313" key="3">
    <source>
        <dbReference type="Proteomes" id="UP000467841"/>
    </source>
</evidence>
<feature type="compositionally biased region" description="Acidic residues" evidence="1">
    <location>
        <begin position="87"/>
        <end position="97"/>
    </location>
</feature>
<protein>
    <submittedName>
        <fullName evidence="2">Uncharacterized protein</fullName>
    </submittedName>
</protein>
<evidence type="ECO:0000256" key="1">
    <source>
        <dbReference type="SAM" id="MobiDB-lite"/>
    </source>
</evidence>
<comment type="caution">
    <text evidence="2">The sequence shown here is derived from an EMBL/GenBank/DDBJ whole genome shotgun (WGS) entry which is preliminary data.</text>
</comment>
<gene>
    <name evidence="2" type="ORF">MERR_LOCUS34100</name>
</gene>
<dbReference type="Proteomes" id="UP000467841">
    <property type="component" value="Unassembled WGS sequence"/>
</dbReference>